<name>A0A915JCT4_ROMCU</name>
<proteinExistence type="inferred from homology"/>
<evidence type="ECO:0000313" key="8">
    <source>
        <dbReference type="WBParaSite" id="nRc.2.0.1.t24289-RA"/>
    </source>
</evidence>
<sequence length="100" mass="11503">MAGHFYSPKTITKPETVLKRWIHFVSNHIKGTGIYHLTENEGFLRHFKVRTWWGGWADNADQEVKYHMVDPQVEIGNSTLIYLMGQISDVAAQCKLAKTN</sequence>
<evidence type="ECO:0000256" key="1">
    <source>
        <dbReference type="ARBA" id="ARBA00004167"/>
    </source>
</evidence>
<evidence type="ECO:0000256" key="3">
    <source>
        <dbReference type="ARBA" id="ARBA00022676"/>
    </source>
</evidence>
<comment type="subcellular location">
    <subcellularLocation>
        <location evidence="1">Membrane</location>
        <topology evidence="1">Single-pass membrane protein</topology>
    </subcellularLocation>
</comment>
<organism evidence="7 8">
    <name type="scientific">Romanomermis culicivorax</name>
    <name type="common">Nematode worm</name>
    <dbReference type="NCBI Taxonomy" id="13658"/>
    <lineage>
        <taxon>Eukaryota</taxon>
        <taxon>Metazoa</taxon>
        <taxon>Ecdysozoa</taxon>
        <taxon>Nematoda</taxon>
        <taxon>Enoplea</taxon>
        <taxon>Dorylaimia</taxon>
        <taxon>Mermithida</taxon>
        <taxon>Mermithoidea</taxon>
        <taxon>Mermithidae</taxon>
        <taxon>Romanomermis</taxon>
    </lineage>
</organism>
<keyword evidence="7" id="KW-1185">Reference proteome</keyword>
<accession>A0A915JCT4</accession>
<evidence type="ECO:0000256" key="2">
    <source>
        <dbReference type="ARBA" id="ARBA00007647"/>
    </source>
</evidence>
<comment type="similarity">
    <text evidence="2 6">Belongs to the glycosyltransferase 92 family.</text>
</comment>
<protein>
    <recommendedName>
        <fullName evidence="6">Glycosyltransferase family 92 protein</fullName>
        <ecNumber evidence="6">2.4.1.-</ecNumber>
    </recommendedName>
</protein>
<evidence type="ECO:0000256" key="5">
    <source>
        <dbReference type="ARBA" id="ARBA00023136"/>
    </source>
</evidence>
<evidence type="ECO:0000256" key="6">
    <source>
        <dbReference type="RuleBase" id="RU366017"/>
    </source>
</evidence>
<dbReference type="EC" id="2.4.1.-" evidence="6"/>
<dbReference type="WBParaSite" id="nRc.2.0.1.t24289-RA">
    <property type="protein sequence ID" value="nRc.2.0.1.t24289-RA"/>
    <property type="gene ID" value="nRc.2.0.1.g24289"/>
</dbReference>
<keyword evidence="5" id="KW-0472">Membrane</keyword>
<dbReference type="Proteomes" id="UP000887565">
    <property type="component" value="Unplaced"/>
</dbReference>
<dbReference type="GO" id="GO:0016020">
    <property type="term" value="C:membrane"/>
    <property type="evidence" value="ECO:0007669"/>
    <property type="project" value="UniProtKB-SubCell"/>
</dbReference>
<dbReference type="Pfam" id="PF01697">
    <property type="entry name" value="Glyco_transf_92"/>
    <property type="match status" value="1"/>
</dbReference>
<dbReference type="GO" id="GO:0016757">
    <property type="term" value="F:glycosyltransferase activity"/>
    <property type="evidence" value="ECO:0007669"/>
    <property type="project" value="UniProtKB-UniRule"/>
</dbReference>
<keyword evidence="4 6" id="KW-0808">Transferase</keyword>
<evidence type="ECO:0000313" key="7">
    <source>
        <dbReference type="Proteomes" id="UP000887565"/>
    </source>
</evidence>
<dbReference type="AlphaFoldDB" id="A0A915JCT4"/>
<reference evidence="8" key="1">
    <citation type="submission" date="2022-11" db="UniProtKB">
        <authorList>
            <consortium name="WormBaseParasite"/>
        </authorList>
    </citation>
    <scope>IDENTIFICATION</scope>
</reference>
<evidence type="ECO:0000256" key="4">
    <source>
        <dbReference type="ARBA" id="ARBA00022679"/>
    </source>
</evidence>
<keyword evidence="3 6" id="KW-0328">Glycosyltransferase</keyword>
<dbReference type="InterPro" id="IPR008166">
    <property type="entry name" value="Glyco_transf_92"/>
</dbReference>